<dbReference type="Proteomes" id="UP000178912">
    <property type="component" value="Unassembled WGS sequence"/>
</dbReference>
<feature type="region of interest" description="Disordered" evidence="1">
    <location>
        <begin position="176"/>
        <end position="246"/>
    </location>
</feature>
<sequence>MRPYDPLFSPILSILHLPLATSRSLPTHTIDPRDPTFPEPTPPPSRNLAQSPSCALVSQALSICAVLTPGFVTLLPPQQAHCLCYSSTLWAPYVLDDAVKTCADFASTAAPGAFPPLRNLEGFCLGVGDVDSSAPASVQATSSSFIPVMGAGGMPGSPTGGLTGLNYLPPSMPTYVAGNENGANGGQDGSGDGGNGTGNNHGSINDGSGSTGVSENNGSSCSASISIPSSTSSSGGHGSASSTDSLTPISTMSSSLNDVSTLTTTSRTSVMGLTITVINGDAPATQTAAGAGAVRNRGEVTETEVVLVSLAIASLILFL</sequence>
<feature type="compositionally biased region" description="Gly residues" evidence="1">
    <location>
        <begin position="183"/>
        <end position="199"/>
    </location>
</feature>
<dbReference type="AlphaFoldDB" id="A0A1E1KXU3"/>
<feature type="region of interest" description="Disordered" evidence="1">
    <location>
        <begin position="28"/>
        <end position="50"/>
    </location>
</feature>
<gene>
    <name evidence="2" type="ORF">RAG0_09947</name>
</gene>
<dbReference type="EMBL" id="FJUX01000059">
    <property type="protein sequence ID" value="CZT03071.1"/>
    <property type="molecule type" value="Genomic_DNA"/>
</dbReference>
<keyword evidence="3" id="KW-1185">Reference proteome</keyword>
<organism evidence="2 3">
    <name type="scientific">Rhynchosporium agropyri</name>
    <dbReference type="NCBI Taxonomy" id="914238"/>
    <lineage>
        <taxon>Eukaryota</taxon>
        <taxon>Fungi</taxon>
        <taxon>Dikarya</taxon>
        <taxon>Ascomycota</taxon>
        <taxon>Pezizomycotina</taxon>
        <taxon>Leotiomycetes</taxon>
        <taxon>Helotiales</taxon>
        <taxon>Ploettnerulaceae</taxon>
        <taxon>Rhynchosporium</taxon>
    </lineage>
</organism>
<evidence type="ECO:0000313" key="2">
    <source>
        <dbReference type="EMBL" id="CZT03071.1"/>
    </source>
</evidence>
<proteinExistence type="predicted"/>
<reference evidence="3" key="1">
    <citation type="submission" date="2016-03" db="EMBL/GenBank/DDBJ databases">
        <authorList>
            <person name="Guldener U."/>
        </authorList>
    </citation>
    <scope>NUCLEOTIDE SEQUENCE [LARGE SCALE GENOMIC DNA]</scope>
    <source>
        <strain evidence="3">04CH-RAC-A.6.1</strain>
    </source>
</reference>
<dbReference type="OrthoDB" id="4153189at2759"/>
<evidence type="ECO:0000256" key="1">
    <source>
        <dbReference type="SAM" id="MobiDB-lite"/>
    </source>
</evidence>
<name>A0A1E1KXU3_9HELO</name>
<evidence type="ECO:0000313" key="3">
    <source>
        <dbReference type="Proteomes" id="UP000178912"/>
    </source>
</evidence>
<accession>A0A1E1KXU3</accession>
<protein>
    <submittedName>
        <fullName evidence="2">Uncharacterized protein</fullName>
    </submittedName>
</protein>
<feature type="compositionally biased region" description="Low complexity" evidence="1">
    <location>
        <begin position="214"/>
        <end position="245"/>
    </location>
</feature>